<dbReference type="PANTHER" id="PTHR46724:SF2">
    <property type="entry name" value="ADP-RIBOSYLATION FACTOR-LIKE PROTEIN 9"/>
    <property type="match status" value="1"/>
</dbReference>
<dbReference type="AlphaFoldDB" id="A0A7K4RNJ3"/>
<dbReference type="GO" id="GO:0046872">
    <property type="term" value="F:metal ion binding"/>
    <property type="evidence" value="ECO:0007669"/>
    <property type="project" value="UniProtKB-KW"/>
</dbReference>
<feature type="non-terminal residue" evidence="5">
    <location>
        <position position="169"/>
    </location>
</feature>
<gene>
    <name evidence="5" type="primary">Arl9</name>
    <name evidence="5" type="ORF">COLPIC_R01893</name>
</gene>
<evidence type="ECO:0000256" key="3">
    <source>
        <dbReference type="PIRSR" id="PIRSR606689-1"/>
    </source>
</evidence>
<protein>
    <submittedName>
        <fullName evidence="5">ARL9 protein</fullName>
    </submittedName>
</protein>
<evidence type="ECO:0000256" key="1">
    <source>
        <dbReference type="ARBA" id="ARBA00022741"/>
    </source>
</evidence>
<evidence type="ECO:0000256" key="4">
    <source>
        <dbReference type="PIRSR" id="PIRSR606689-2"/>
    </source>
</evidence>
<dbReference type="InterPro" id="IPR053254">
    <property type="entry name" value="Arf-like_GTPase"/>
</dbReference>
<dbReference type="PROSITE" id="PS51417">
    <property type="entry name" value="ARF"/>
    <property type="match status" value="1"/>
</dbReference>
<dbReference type="OrthoDB" id="25466at2759"/>
<dbReference type="EMBL" id="VYZG01000096">
    <property type="protein sequence ID" value="NWQ74459.1"/>
    <property type="molecule type" value="Genomic_DNA"/>
</dbReference>
<evidence type="ECO:0000313" key="5">
    <source>
        <dbReference type="EMBL" id="NWQ74459.1"/>
    </source>
</evidence>
<feature type="binding site" evidence="4">
    <location>
        <position position="14"/>
    </location>
    <ligand>
        <name>Mg(2+)</name>
        <dbReference type="ChEBI" id="CHEBI:18420"/>
    </ligand>
</feature>
<dbReference type="GO" id="GO:0005525">
    <property type="term" value="F:GTP binding"/>
    <property type="evidence" value="ECO:0007669"/>
    <property type="project" value="UniProtKB-KW"/>
</dbReference>
<keyword evidence="4" id="KW-0479">Metal-binding</keyword>
<dbReference type="SMART" id="SM00178">
    <property type="entry name" value="SAR"/>
    <property type="match status" value="1"/>
</dbReference>
<evidence type="ECO:0000256" key="2">
    <source>
        <dbReference type="ARBA" id="ARBA00023134"/>
    </source>
</evidence>
<comment type="caution">
    <text evidence="5">The sequence shown here is derived from an EMBL/GenBank/DDBJ whole genome shotgun (WGS) entry which is preliminary data.</text>
</comment>
<dbReference type="InterPro" id="IPR006689">
    <property type="entry name" value="Small_GTPase_ARF/SAR"/>
</dbReference>
<dbReference type="InterPro" id="IPR027417">
    <property type="entry name" value="P-loop_NTPase"/>
</dbReference>
<sequence>KQILVLGLDGAGKTSVLHCLATNHVKRSVAPTEGFNAVCVSTEESQMEFLEIGGSECLRSYWKMYLPKVLLLIYVVDAADHARLPVAKQLLHQLIQNNSTLPVVVLANKQDLEGAYCITDIHDALALSDIGDKRKMFLIGTHVAEDGSEISSSMKDAKELIAQLVLEAQ</sequence>
<dbReference type="Pfam" id="PF00025">
    <property type="entry name" value="Arf"/>
    <property type="match status" value="1"/>
</dbReference>
<feature type="binding site" evidence="3">
    <location>
        <begin position="108"/>
        <end position="111"/>
    </location>
    <ligand>
        <name>GTP</name>
        <dbReference type="ChEBI" id="CHEBI:37565"/>
    </ligand>
</feature>
<name>A0A7K4RNJ3_COLPI</name>
<keyword evidence="2 3" id="KW-0342">GTP-binding</keyword>
<feature type="binding site" evidence="3">
    <location>
        <position position="54"/>
    </location>
    <ligand>
        <name>GTP</name>
        <dbReference type="ChEBI" id="CHEBI:37565"/>
    </ligand>
</feature>
<feature type="binding site" evidence="3">
    <location>
        <begin position="7"/>
        <end position="14"/>
    </location>
    <ligand>
        <name>GTP</name>
        <dbReference type="ChEBI" id="CHEBI:37565"/>
    </ligand>
</feature>
<dbReference type="GO" id="GO:0003924">
    <property type="term" value="F:GTPase activity"/>
    <property type="evidence" value="ECO:0007669"/>
    <property type="project" value="InterPro"/>
</dbReference>
<dbReference type="SMART" id="SM00177">
    <property type="entry name" value="ARF"/>
    <property type="match status" value="1"/>
</dbReference>
<dbReference type="Gene3D" id="3.40.50.300">
    <property type="entry name" value="P-loop containing nucleotide triphosphate hydrolases"/>
    <property type="match status" value="1"/>
</dbReference>
<keyword evidence="1 3" id="KW-0547">Nucleotide-binding</keyword>
<organism evidence="5 6">
    <name type="scientific">Columbina picui</name>
    <name type="common">Picui ground-dove</name>
    <dbReference type="NCBI Taxonomy" id="115618"/>
    <lineage>
        <taxon>Eukaryota</taxon>
        <taxon>Metazoa</taxon>
        <taxon>Chordata</taxon>
        <taxon>Craniata</taxon>
        <taxon>Vertebrata</taxon>
        <taxon>Euteleostomi</taxon>
        <taxon>Archelosauria</taxon>
        <taxon>Archosauria</taxon>
        <taxon>Dinosauria</taxon>
        <taxon>Saurischia</taxon>
        <taxon>Theropoda</taxon>
        <taxon>Coelurosauria</taxon>
        <taxon>Aves</taxon>
        <taxon>Neognathae</taxon>
        <taxon>Neoaves</taxon>
        <taxon>Columbimorphae</taxon>
        <taxon>Columbiformes</taxon>
        <taxon>Columbidae</taxon>
        <taxon>Columbina</taxon>
    </lineage>
</organism>
<dbReference type="PRINTS" id="PR00328">
    <property type="entry name" value="SAR1GTPBP"/>
</dbReference>
<dbReference type="Proteomes" id="UP000530263">
    <property type="component" value="Unassembled WGS sequence"/>
</dbReference>
<evidence type="ECO:0000313" key="6">
    <source>
        <dbReference type="Proteomes" id="UP000530263"/>
    </source>
</evidence>
<keyword evidence="6" id="KW-1185">Reference proteome</keyword>
<accession>A0A7K4RNJ3</accession>
<dbReference type="SUPFAM" id="SSF52540">
    <property type="entry name" value="P-loop containing nucleoside triphosphate hydrolases"/>
    <property type="match status" value="1"/>
</dbReference>
<feature type="binding site" evidence="4">
    <location>
        <position position="32"/>
    </location>
    <ligand>
        <name>Mg(2+)</name>
        <dbReference type="ChEBI" id="CHEBI:18420"/>
    </ligand>
</feature>
<keyword evidence="4" id="KW-0460">Magnesium</keyword>
<dbReference type="PANTHER" id="PTHR46724">
    <property type="entry name" value="ADP-RIBOSYLATION FACTOR-LIKE PROTEIN 9-RELATED"/>
    <property type="match status" value="1"/>
</dbReference>
<feature type="non-terminal residue" evidence="5">
    <location>
        <position position="1"/>
    </location>
</feature>
<proteinExistence type="predicted"/>
<reference evidence="5 6" key="1">
    <citation type="submission" date="2019-09" db="EMBL/GenBank/DDBJ databases">
        <title>Bird 10,000 Genomes (B10K) Project - Family phase.</title>
        <authorList>
            <person name="Zhang G."/>
        </authorList>
    </citation>
    <scope>NUCLEOTIDE SEQUENCE [LARGE SCALE GENOMIC DNA]</scope>
    <source>
        <strain evidence="5">B10K-DU-021-26</strain>
        <tissue evidence="5">Mixed tissue sample</tissue>
    </source>
</reference>